<dbReference type="Gene3D" id="1.20.1250.20">
    <property type="entry name" value="MFS general substrate transporter like domains"/>
    <property type="match status" value="1"/>
</dbReference>
<dbReference type="GO" id="GO:0016020">
    <property type="term" value="C:membrane"/>
    <property type="evidence" value="ECO:0007669"/>
    <property type="project" value="UniProtKB-SubCell"/>
</dbReference>
<evidence type="ECO:0000313" key="7">
    <source>
        <dbReference type="EMBL" id="GKV32933.1"/>
    </source>
</evidence>
<dbReference type="EMBL" id="BPVZ01000098">
    <property type="protein sequence ID" value="GKV32933.1"/>
    <property type="molecule type" value="Genomic_DNA"/>
</dbReference>
<dbReference type="PANTHER" id="PTHR48023">
    <property type="entry name" value="D-XYLOSE-PROTON SYMPORTER-LIKE 2"/>
    <property type="match status" value="1"/>
</dbReference>
<evidence type="ECO:0000256" key="6">
    <source>
        <dbReference type="SAM" id="Phobius"/>
    </source>
</evidence>
<dbReference type="Pfam" id="PF00083">
    <property type="entry name" value="Sugar_tr"/>
    <property type="match status" value="1"/>
</dbReference>
<feature type="transmembrane region" description="Helical" evidence="6">
    <location>
        <begin position="136"/>
        <end position="153"/>
    </location>
</feature>
<name>A0AAV5L6P1_9ROSI</name>
<keyword evidence="4 6" id="KW-1133">Transmembrane helix</keyword>
<dbReference type="GO" id="GO:0022857">
    <property type="term" value="F:transmembrane transporter activity"/>
    <property type="evidence" value="ECO:0007669"/>
    <property type="project" value="InterPro"/>
</dbReference>
<evidence type="ECO:0000256" key="5">
    <source>
        <dbReference type="ARBA" id="ARBA00023136"/>
    </source>
</evidence>
<feature type="transmembrane region" description="Helical" evidence="6">
    <location>
        <begin position="165"/>
        <end position="185"/>
    </location>
</feature>
<accession>A0AAV5L6P1</accession>
<keyword evidence="5 6" id="KW-0472">Membrane</keyword>
<keyword evidence="8" id="KW-1185">Reference proteome</keyword>
<sequence>MDNRFHISCLKNSATLQMKKDDGLEGKGLPYPFCNGFQCLSSACVEAGTSALIATQETPLSGSGWLNVELWGFCGFYRLEHRESILQGKKQALGGLLFGDDIGTTSGATISLQSPQLSGTTWFKLSAIQLGRRRELISAALLYVLGTLITALAPDLGVLLAGRLLYGLGIGLVSFKKLTTIAYVLSSKALSSFNVHMPYMGLPSTLHKLALLKYLGYFVGNFQINAIGGWPYMYGFSAQVALLMGVGMWSLPPSPCLLLLRAVQGKGPLLQYKKEATLALSKLRGWSPNDEASES</sequence>
<dbReference type="Proteomes" id="UP001054252">
    <property type="component" value="Unassembled WGS sequence"/>
</dbReference>
<reference evidence="7 8" key="1">
    <citation type="journal article" date="2021" name="Commun. Biol.">
        <title>The genome of Shorea leprosula (Dipterocarpaceae) highlights the ecological relevance of drought in aseasonal tropical rainforests.</title>
        <authorList>
            <person name="Ng K.K.S."/>
            <person name="Kobayashi M.J."/>
            <person name="Fawcett J.A."/>
            <person name="Hatakeyama M."/>
            <person name="Paape T."/>
            <person name="Ng C.H."/>
            <person name="Ang C.C."/>
            <person name="Tnah L.H."/>
            <person name="Lee C.T."/>
            <person name="Nishiyama T."/>
            <person name="Sese J."/>
            <person name="O'Brien M.J."/>
            <person name="Copetti D."/>
            <person name="Mohd Noor M.I."/>
            <person name="Ong R.C."/>
            <person name="Putra M."/>
            <person name="Sireger I.Z."/>
            <person name="Indrioko S."/>
            <person name="Kosugi Y."/>
            <person name="Izuno A."/>
            <person name="Isagi Y."/>
            <person name="Lee S.L."/>
            <person name="Shimizu K.K."/>
        </authorList>
    </citation>
    <scope>NUCLEOTIDE SEQUENCE [LARGE SCALE GENOMIC DNA]</scope>
    <source>
        <strain evidence="7">214</strain>
    </source>
</reference>
<dbReference type="InterPro" id="IPR050820">
    <property type="entry name" value="MFS_Sugar_Transporter"/>
</dbReference>
<feature type="transmembrane region" description="Helical" evidence="6">
    <location>
        <begin position="206"/>
        <end position="226"/>
    </location>
</feature>
<evidence type="ECO:0000313" key="8">
    <source>
        <dbReference type="Proteomes" id="UP001054252"/>
    </source>
</evidence>
<dbReference type="PANTHER" id="PTHR48023:SF6">
    <property type="entry name" value="D-XYLOSE-PROTON SYMPORTER-LIKE 3, CHLOROPLASTIC"/>
    <property type="match status" value="1"/>
</dbReference>
<evidence type="ECO:0000256" key="1">
    <source>
        <dbReference type="ARBA" id="ARBA00004370"/>
    </source>
</evidence>
<evidence type="ECO:0000256" key="4">
    <source>
        <dbReference type="ARBA" id="ARBA00022989"/>
    </source>
</evidence>
<dbReference type="AlphaFoldDB" id="A0AAV5L6P1"/>
<protein>
    <submittedName>
        <fullName evidence="7">Uncharacterized protein</fullName>
    </submittedName>
</protein>
<dbReference type="SUPFAM" id="SSF103473">
    <property type="entry name" value="MFS general substrate transporter"/>
    <property type="match status" value="1"/>
</dbReference>
<dbReference type="GO" id="GO:1904659">
    <property type="term" value="P:D-glucose transmembrane transport"/>
    <property type="evidence" value="ECO:0007669"/>
    <property type="project" value="TreeGrafter"/>
</dbReference>
<dbReference type="InterPro" id="IPR036259">
    <property type="entry name" value="MFS_trans_sf"/>
</dbReference>
<keyword evidence="3 6" id="KW-0812">Transmembrane</keyword>
<gene>
    <name evidence="7" type="ORF">SLEP1_g41496</name>
</gene>
<keyword evidence="2" id="KW-0813">Transport</keyword>
<dbReference type="InterPro" id="IPR005828">
    <property type="entry name" value="MFS_sugar_transport-like"/>
</dbReference>
<organism evidence="7 8">
    <name type="scientific">Rubroshorea leprosula</name>
    <dbReference type="NCBI Taxonomy" id="152421"/>
    <lineage>
        <taxon>Eukaryota</taxon>
        <taxon>Viridiplantae</taxon>
        <taxon>Streptophyta</taxon>
        <taxon>Embryophyta</taxon>
        <taxon>Tracheophyta</taxon>
        <taxon>Spermatophyta</taxon>
        <taxon>Magnoliopsida</taxon>
        <taxon>eudicotyledons</taxon>
        <taxon>Gunneridae</taxon>
        <taxon>Pentapetalae</taxon>
        <taxon>rosids</taxon>
        <taxon>malvids</taxon>
        <taxon>Malvales</taxon>
        <taxon>Dipterocarpaceae</taxon>
        <taxon>Rubroshorea</taxon>
    </lineage>
</organism>
<evidence type="ECO:0000256" key="3">
    <source>
        <dbReference type="ARBA" id="ARBA00022692"/>
    </source>
</evidence>
<comment type="caution">
    <text evidence="7">The sequence shown here is derived from an EMBL/GenBank/DDBJ whole genome shotgun (WGS) entry which is preliminary data.</text>
</comment>
<evidence type="ECO:0000256" key="2">
    <source>
        <dbReference type="ARBA" id="ARBA00022448"/>
    </source>
</evidence>
<comment type="subcellular location">
    <subcellularLocation>
        <location evidence="1">Membrane</location>
    </subcellularLocation>
</comment>
<proteinExistence type="predicted"/>